<dbReference type="InterPro" id="IPR002999">
    <property type="entry name" value="Tudor"/>
</dbReference>
<evidence type="ECO:0000259" key="16">
    <source>
        <dbReference type="PROSITE" id="PS51192"/>
    </source>
</evidence>
<dbReference type="PROSITE" id="PS51192">
    <property type="entry name" value="HELICASE_ATP_BIND_1"/>
    <property type="match status" value="1"/>
</dbReference>
<dbReference type="GO" id="GO:0003723">
    <property type="term" value="F:RNA binding"/>
    <property type="evidence" value="ECO:0007669"/>
    <property type="project" value="TreeGrafter"/>
</dbReference>
<proteinExistence type="inferred from homology"/>
<comment type="subcellular location">
    <subcellularLocation>
        <location evidence="1">Cytoplasm</location>
    </subcellularLocation>
</comment>
<dbReference type="CDD" id="cd18791">
    <property type="entry name" value="SF2_C_RHA"/>
    <property type="match status" value="1"/>
</dbReference>
<keyword evidence="5" id="KW-0217">Developmental protein</keyword>
<evidence type="ECO:0000256" key="12">
    <source>
        <dbReference type="ARBA" id="ARBA00022871"/>
    </source>
</evidence>
<dbReference type="InterPro" id="IPR027417">
    <property type="entry name" value="P-loop_NTPase"/>
</dbReference>
<protein>
    <recommendedName>
        <fullName evidence="4">Probable ATP-dependent RNA helicase spindle-E</fullName>
        <ecNumber evidence="3">3.6.4.13</ecNumber>
    </recommendedName>
</protein>
<dbReference type="GO" id="GO:0051321">
    <property type="term" value="P:meiotic cell cycle"/>
    <property type="evidence" value="ECO:0007669"/>
    <property type="project" value="UniProtKB-KW"/>
</dbReference>
<dbReference type="SMART" id="SM00490">
    <property type="entry name" value="HELICc"/>
    <property type="match status" value="1"/>
</dbReference>
<dbReference type="Pfam" id="PF00271">
    <property type="entry name" value="Helicase_C"/>
    <property type="match status" value="1"/>
</dbReference>
<evidence type="ECO:0000313" key="19">
    <source>
        <dbReference type="Proteomes" id="UP000494165"/>
    </source>
</evidence>
<dbReference type="Pfam" id="PF00270">
    <property type="entry name" value="DEAD"/>
    <property type="match status" value="1"/>
</dbReference>
<dbReference type="GO" id="GO:0016787">
    <property type="term" value="F:hydrolase activity"/>
    <property type="evidence" value="ECO:0007669"/>
    <property type="project" value="UniProtKB-KW"/>
</dbReference>
<evidence type="ECO:0000256" key="8">
    <source>
        <dbReference type="ARBA" id="ARBA00022782"/>
    </source>
</evidence>
<evidence type="ECO:0000256" key="1">
    <source>
        <dbReference type="ARBA" id="ARBA00004496"/>
    </source>
</evidence>
<evidence type="ECO:0000256" key="10">
    <source>
        <dbReference type="ARBA" id="ARBA00022806"/>
    </source>
</evidence>
<dbReference type="Gene3D" id="2.40.50.90">
    <property type="match status" value="1"/>
</dbReference>
<dbReference type="SUPFAM" id="SSF52540">
    <property type="entry name" value="P-loop containing nucleoside triphosphate hydrolases"/>
    <property type="match status" value="1"/>
</dbReference>
<dbReference type="Gene3D" id="1.20.120.1080">
    <property type="match status" value="1"/>
</dbReference>
<dbReference type="SMART" id="SM00847">
    <property type="entry name" value="HA2"/>
    <property type="match status" value="1"/>
</dbReference>
<dbReference type="PROSITE" id="PS51194">
    <property type="entry name" value="HELICASE_CTER"/>
    <property type="match status" value="1"/>
</dbReference>
<feature type="domain" description="Helicase C-terminal" evidence="17">
    <location>
        <begin position="342"/>
        <end position="521"/>
    </location>
</feature>
<keyword evidence="12" id="KW-0744">Spermatogenesis</keyword>
<evidence type="ECO:0000256" key="5">
    <source>
        <dbReference type="ARBA" id="ARBA00022473"/>
    </source>
</evidence>
<dbReference type="InterPro" id="IPR014001">
    <property type="entry name" value="Helicase_ATP-bd"/>
</dbReference>
<evidence type="ECO:0000256" key="3">
    <source>
        <dbReference type="ARBA" id="ARBA00012552"/>
    </source>
</evidence>
<dbReference type="GO" id="GO:0030154">
    <property type="term" value="P:cell differentiation"/>
    <property type="evidence" value="ECO:0007669"/>
    <property type="project" value="UniProtKB-KW"/>
</dbReference>
<dbReference type="Gene3D" id="2.30.30.140">
    <property type="match status" value="1"/>
</dbReference>
<dbReference type="SUPFAM" id="SSF63748">
    <property type="entry name" value="Tudor/PWWP/MBT"/>
    <property type="match status" value="1"/>
</dbReference>
<dbReference type="GO" id="GO:0003724">
    <property type="term" value="F:RNA helicase activity"/>
    <property type="evidence" value="ECO:0007669"/>
    <property type="project" value="UniProtKB-EC"/>
</dbReference>
<name>A0A8S1BYG6_9INSE</name>
<dbReference type="Gene3D" id="3.40.50.300">
    <property type="entry name" value="P-loop containing nucleotide triphosphate hydrolases"/>
    <property type="match status" value="2"/>
</dbReference>
<evidence type="ECO:0000256" key="14">
    <source>
        <dbReference type="ARBA" id="ARBA00023254"/>
    </source>
</evidence>
<gene>
    <name evidence="18" type="ORF">CLODIP_2_CD01821</name>
</gene>
<evidence type="ECO:0000259" key="17">
    <source>
        <dbReference type="PROSITE" id="PS51194"/>
    </source>
</evidence>
<dbReference type="GO" id="GO:0031047">
    <property type="term" value="P:regulatory ncRNA-mediated gene silencing"/>
    <property type="evidence" value="ECO:0007669"/>
    <property type="project" value="UniProtKB-KW"/>
</dbReference>
<dbReference type="SMART" id="SM00487">
    <property type="entry name" value="DEXDc"/>
    <property type="match status" value="1"/>
</dbReference>
<evidence type="ECO:0000256" key="7">
    <source>
        <dbReference type="ARBA" id="ARBA00022741"/>
    </source>
</evidence>
<dbReference type="GO" id="GO:0005524">
    <property type="term" value="F:ATP binding"/>
    <property type="evidence" value="ECO:0007669"/>
    <property type="project" value="UniProtKB-KW"/>
</dbReference>
<dbReference type="InterPro" id="IPR035437">
    <property type="entry name" value="SNase_OB-fold_sf"/>
</dbReference>
<dbReference type="Pfam" id="PF00567">
    <property type="entry name" value="TUDOR"/>
    <property type="match status" value="1"/>
</dbReference>
<keyword evidence="8" id="KW-0221">Differentiation</keyword>
<dbReference type="InterPro" id="IPR001650">
    <property type="entry name" value="Helicase_C-like"/>
</dbReference>
<evidence type="ECO:0000256" key="11">
    <source>
        <dbReference type="ARBA" id="ARBA00022840"/>
    </source>
</evidence>
<dbReference type="InterPro" id="IPR011545">
    <property type="entry name" value="DEAD/DEAH_box_helicase_dom"/>
</dbReference>
<dbReference type="PANTHER" id="PTHR18934">
    <property type="entry name" value="ATP-DEPENDENT RNA HELICASE"/>
    <property type="match status" value="1"/>
</dbReference>
<dbReference type="InterPro" id="IPR007502">
    <property type="entry name" value="Helicase-assoc_dom"/>
</dbReference>
<dbReference type="OrthoDB" id="66977at2759"/>
<keyword evidence="13" id="KW-0943">RNA-mediated gene silencing</keyword>
<dbReference type="EC" id="3.6.4.13" evidence="3"/>
<evidence type="ECO:0000256" key="13">
    <source>
        <dbReference type="ARBA" id="ARBA00023158"/>
    </source>
</evidence>
<feature type="domain" description="Helicase ATP-binding" evidence="16">
    <location>
        <begin position="127"/>
        <end position="293"/>
    </location>
</feature>
<reference evidence="18 19" key="1">
    <citation type="submission" date="2020-04" db="EMBL/GenBank/DDBJ databases">
        <authorList>
            <person name="Alioto T."/>
            <person name="Alioto T."/>
            <person name="Gomez Garrido J."/>
        </authorList>
    </citation>
    <scope>NUCLEOTIDE SEQUENCE [LARGE SCALE GENOMIC DNA]</scope>
</reference>
<comment type="caution">
    <text evidence="18">The sequence shown here is derived from an EMBL/GenBank/DDBJ whole genome shotgun (WGS) entry which is preliminary data.</text>
</comment>
<keyword evidence="7" id="KW-0547">Nucleotide-binding</keyword>
<keyword evidence="10" id="KW-0347">Helicase</keyword>
<comment type="catalytic activity">
    <reaction evidence="15">
        <text>ATP + H2O = ADP + phosphate + H(+)</text>
        <dbReference type="Rhea" id="RHEA:13065"/>
        <dbReference type="ChEBI" id="CHEBI:15377"/>
        <dbReference type="ChEBI" id="CHEBI:15378"/>
        <dbReference type="ChEBI" id="CHEBI:30616"/>
        <dbReference type="ChEBI" id="CHEBI:43474"/>
        <dbReference type="ChEBI" id="CHEBI:456216"/>
        <dbReference type="EC" id="3.6.4.13"/>
    </reaction>
</comment>
<comment type="similarity">
    <text evidence="2">Belongs to the DEAD box helicase family. DEAH subfamily.</text>
</comment>
<keyword evidence="6" id="KW-0963">Cytoplasm</keyword>
<organism evidence="18 19">
    <name type="scientific">Cloeon dipterum</name>
    <dbReference type="NCBI Taxonomy" id="197152"/>
    <lineage>
        <taxon>Eukaryota</taxon>
        <taxon>Metazoa</taxon>
        <taxon>Ecdysozoa</taxon>
        <taxon>Arthropoda</taxon>
        <taxon>Hexapoda</taxon>
        <taxon>Insecta</taxon>
        <taxon>Pterygota</taxon>
        <taxon>Palaeoptera</taxon>
        <taxon>Ephemeroptera</taxon>
        <taxon>Pisciforma</taxon>
        <taxon>Baetidae</taxon>
        <taxon>Cloeon</taxon>
    </lineage>
</organism>
<keyword evidence="9" id="KW-0378">Hydrolase</keyword>
<evidence type="ECO:0000256" key="6">
    <source>
        <dbReference type="ARBA" id="ARBA00022490"/>
    </source>
</evidence>
<dbReference type="EMBL" id="CADEPI010000007">
    <property type="protein sequence ID" value="CAB3361810.1"/>
    <property type="molecule type" value="Genomic_DNA"/>
</dbReference>
<evidence type="ECO:0000313" key="18">
    <source>
        <dbReference type="EMBL" id="CAB3361810.1"/>
    </source>
</evidence>
<evidence type="ECO:0000256" key="4">
    <source>
        <dbReference type="ARBA" id="ARBA00013352"/>
    </source>
</evidence>
<keyword evidence="19" id="KW-1185">Reference proteome</keyword>
<evidence type="ECO:0000256" key="9">
    <source>
        <dbReference type="ARBA" id="ARBA00022801"/>
    </source>
</evidence>
<dbReference type="PANTHER" id="PTHR18934:SF113">
    <property type="entry name" value="ATP-DEPENDENT RNA HELICASE TDRD9"/>
    <property type="match status" value="1"/>
</dbReference>
<evidence type="ECO:0000256" key="15">
    <source>
        <dbReference type="ARBA" id="ARBA00047984"/>
    </source>
</evidence>
<accession>A0A8S1BYG6</accession>
<dbReference type="GO" id="GO:0007283">
    <property type="term" value="P:spermatogenesis"/>
    <property type="evidence" value="ECO:0007669"/>
    <property type="project" value="UniProtKB-KW"/>
</dbReference>
<dbReference type="Proteomes" id="UP000494165">
    <property type="component" value="Unassembled WGS sequence"/>
</dbReference>
<keyword evidence="14" id="KW-0469">Meiosis</keyword>
<keyword evidence="11" id="KW-0067">ATP-binding</keyword>
<evidence type="ECO:0000256" key="2">
    <source>
        <dbReference type="ARBA" id="ARBA00008792"/>
    </source>
</evidence>
<dbReference type="GO" id="GO:0005737">
    <property type="term" value="C:cytoplasm"/>
    <property type="evidence" value="ECO:0007669"/>
    <property type="project" value="UniProtKB-SubCell"/>
</dbReference>
<sequence>MAEAVMIYKELVDSSKPFEFLSLRTNSPEPRPRKAKHQYYENFSRVTEDHDYVREFAEEEDRLLQKQVGHDFAKESSPNRGHTNGLWDVESTTSSVDLSDPKLLARKYSSSRPRINLTINLKHREISKLIKENAVVVVEGPTGCGKSTQVPQIVLDDSFKDNQPVNIVVTQPRKIAAFSVAKRICDERNCVLGSLVGYKVGLKSTISQDTRLTVCTTGVLLQHLVSKKHMNDFTHVILDEIHERDQELDFLMLLVRKFQRTVSRHVKVVLMSATFDSLKISNYFRFATSADIKCAPIVKVDTESQHNVDVYHIQEINALLGKDEVCSYSIANPIYSKQMMDVIVQLMSRLDEFECKRSVKRKGAVLVFLPGIHEIEDTYDALINFNEDRKFEWKIHVLHSSVTRDELLQAFQKVPASCRKILLSTNIAESAVTVADVTYVIDSCLVKQMETKLDTCTSCLALSWASKVNCKQRKGRVGRVASGTVYRLISKEFFMTLPNEQLPEMQRCPLAKLVLLAKLLDYGDPKCILALALDPPKLSNIEMTVLTLKETGGLLIENSKGRPDRNDGELTFLGKIMAKLPIDIHLAKLVVFGHILGVYQSSLIIASAMYVRNLLASSFHGKLESYLSKLSWANGSGSDCIAQLNAFKTLMSYKSSGFFNRNLPFVSEENWAGDNFIQLKYAREIADLAEELDLRLKSMGLVVNSKSVSHNLLSAEQEILLLKIAISGAFYPNYFQTYPSDDAGRDEDIVRFVGGFDPLSSVYFTNFPLDQPGKLYAKPVKKYLANCADAMNVTFNSSSKVYVQFGKAEDSFRLPTQVSLAVYKAVKLRQTTHKLKLDILPEEAARKRSAQLPKEPILNVAMRSIMDMRKICNIQPVLPALHTKTMKLKVTHIETPSKFFCQPQDVKTSLHLESLQSSLNDTAADFRTLCGQPQVDKVYVVNCKLKNQKFRARVVALLPCNSCEITLIDFGNTLIVSNKDLFDLGPALKVSGLVKIPQLAFECRLTNVGPIESAWSSEAIGLFSRSVKEGHCIAEIYSVVHSVVSVILTNISAKVLNDELVAKGYALKIPETFFSKENHRARENCTTLTPLEVSFHLKKQYKNDWVHEDDQELEEPKPSECIAEAKLRGPFSPLEAGVKHTTRSGLQMKISIERNSVNSVILGDDSSASRFLVAGLVQASHGKPNLTLHDTTLMPTIPGLLALTSMIFAPKIELRRQPGVKHFTGMICGLGTEKKNRNALYPEHDMEQVFDVEFTLEDMRDINRLRFWFNLALSSGKGEDKSINHISDIEMYQKQSQTLLLSLLSKSRNKVKPVMFNDAYNWRKVDKDQVLRFADSYLAKSNRIYPFHTAVLFESGDTRKFKNHKKEMEKLQQLSLMPTLRKRQVHCSICRVTLFTMDELRMHLTVEQHMQAWRDLLLHQGRSEII</sequence>